<keyword evidence="5" id="KW-1185">Reference proteome</keyword>
<dbReference type="SUPFAM" id="SSF51569">
    <property type="entry name" value="Aldolase"/>
    <property type="match status" value="1"/>
</dbReference>
<dbReference type="GO" id="GO:0047448">
    <property type="term" value="F:5-dehydro-4-deoxyglucarate dehydratase activity"/>
    <property type="evidence" value="ECO:0007669"/>
    <property type="project" value="UniProtKB-EC"/>
</dbReference>
<proteinExistence type="inferred from homology"/>
<dbReference type="GO" id="GO:0008747">
    <property type="term" value="F:N-acetylneuraminate lyase activity"/>
    <property type="evidence" value="ECO:0007669"/>
    <property type="project" value="UniProtKB-EC"/>
</dbReference>
<evidence type="ECO:0000313" key="4">
    <source>
        <dbReference type="EMBL" id="MDQ1852086.1"/>
    </source>
</evidence>
<comment type="caution">
    <text evidence="4">The sequence shown here is derived from an EMBL/GenBank/DDBJ whole genome shotgun (WGS) entry which is preliminary data.</text>
</comment>
<reference evidence="4" key="1">
    <citation type="submission" date="2023-08" db="EMBL/GenBank/DDBJ databases">
        <title>Functional annotation and safety assessment of Bacillus stercoris.</title>
        <authorList>
            <person name="Pandit N.T."/>
            <person name="Ahir S.V."/>
            <person name="Chauhan D.A."/>
            <person name="Bose A."/>
            <person name="Dunlap C."/>
            <person name="Doshi J.A."/>
        </authorList>
    </citation>
    <scope>NUCLEOTIDE SEQUENCE</scope>
    <source>
        <strain evidence="4">ZBMF30</strain>
    </source>
</reference>
<dbReference type="InterPro" id="IPR013785">
    <property type="entry name" value="Aldolase_TIM"/>
</dbReference>
<keyword evidence="2 3" id="KW-0456">Lyase</keyword>
<dbReference type="PANTHER" id="PTHR12128:SF66">
    <property type="entry name" value="4-HYDROXY-2-OXOGLUTARATE ALDOLASE, MITOCHONDRIAL"/>
    <property type="match status" value="1"/>
</dbReference>
<dbReference type="EC" id="4.3.3.7" evidence="4"/>
<organism evidence="4 5">
    <name type="scientific">Bacillus stercoris</name>
    <dbReference type="NCBI Taxonomy" id="2054641"/>
    <lineage>
        <taxon>Bacteria</taxon>
        <taxon>Bacillati</taxon>
        <taxon>Bacillota</taxon>
        <taxon>Bacilli</taxon>
        <taxon>Bacillales</taxon>
        <taxon>Bacillaceae</taxon>
        <taxon>Bacillus</taxon>
    </lineage>
</organism>
<dbReference type="CDD" id="cd00408">
    <property type="entry name" value="DHDPS-like"/>
    <property type="match status" value="1"/>
</dbReference>
<dbReference type="InterPro" id="IPR002220">
    <property type="entry name" value="DapA-like"/>
</dbReference>
<dbReference type="Pfam" id="PF00701">
    <property type="entry name" value="DHDPS"/>
    <property type="match status" value="1"/>
</dbReference>
<dbReference type="PIRSF" id="PIRSF001365">
    <property type="entry name" value="DHDPS"/>
    <property type="match status" value="1"/>
</dbReference>
<dbReference type="Gene3D" id="3.20.20.70">
    <property type="entry name" value="Aldolase class I"/>
    <property type="match status" value="1"/>
</dbReference>
<dbReference type="GO" id="GO:0008840">
    <property type="term" value="F:4-hydroxy-tetrahydrodipicolinate synthase activity"/>
    <property type="evidence" value="ECO:0007669"/>
    <property type="project" value="UniProtKB-EC"/>
</dbReference>
<gene>
    <name evidence="4" type="ORF">RAQ16_06810</name>
</gene>
<protein>
    <submittedName>
        <fullName evidence="4">Dihydrodipicolinate synthase family protein</fullName>
        <ecNumber evidence="4">4.1.3.3</ecNumber>
        <ecNumber evidence="4">4.2.1.41</ecNumber>
        <ecNumber evidence="4">4.3.3.7</ecNumber>
    </submittedName>
</protein>
<evidence type="ECO:0000256" key="2">
    <source>
        <dbReference type="ARBA" id="ARBA00023239"/>
    </source>
</evidence>
<name>A0ABU0V578_9BACI</name>
<sequence>MKNFNVAIPTPFHNDESLFVEGFNDILDYLKENGIDSVLVSATTGEQNSMSIEERIQIIHYFNQKQFKNVELMFGVSATRTKDAITLIKELEDSVFDAILIQFPPYIQPTQKQAISYMNELLQHTTKPVVLYNNPFRTGFELSAESFETLINQKHSNLVGLKEESNAKRHSSTKLPDDFVMFAGGDVNLPEKILNGCNGLSSMVGNVYPKEIKQLFHQLMLNQPVDLRKLNDIIIEVTSGQAIMNIKNHYNSLGIKVGPCRSPIN</sequence>
<dbReference type="RefSeq" id="WP_103749744.1">
    <property type="nucleotide sequence ID" value="NZ_JAJCUA010000003.1"/>
</dbReference>
<dbReference type="EMBL" id="JAVCYS010000003">
    <property type="protein sequence ID" value="MDQ1852086.1"/>
    <property type="molecule type" value="Genomic_DNA"/>
</dbReference>
<evidence type="ECO:0000256" key="1">
    <source>
        <dbReference type="ARBA" id="ARBA00007592"/>
    </source>
</evidence>
<accession>A0ABU0V578</accession>
<evidence type="ECO:0000256" key="3">
    <source>
        <dbReference type="PIRNR" id="PIRNR001365"/>
    </source>
</evidence>
<dbReference type="PRINTS" id="PR00146">
    <property type="entry name" value="DHPICSNTHASE"/>
</dbReference>
<dbReference type="EC" id="4.2.1.41" evidence="4"/>
<dbReference type="EC" id="4.1.3.3" evidence="4"/>
<evidence type="ECO:0000313" key="5">
    <source>
        <dbReference type="Proteomes" id="UP001177898"/>
    </source>
</evidence>
<dbReference type="SMART" id="SM01130">
    <property type="entry name" value="DHDPS"/>
    <property type="match status" value="1"/>
</dbReference>
<comment type="similarity">
    <text evidence="1 3">Belongs to the DapA family.</text>
</comment>
<dbReference type="Proteomes" id="UP001177898">
    <property type="component" value="Unassembled WGS sequence"/>
</dbReference>
<dbReference type="PANTHER" id="PTHR12128">
    <property type="entry name" value="DIHYDRODIPICOLINATE SYNTHASE"/>
    <property type="match status" value="1"/>
</dbReference>